<evidence type="ECO:0008006" key="2">
    <source>
        <dbReference type="Google" id="ProtNLM"/>
    </source>
</evidence>
<proteinExistence type="predicted"/>
<sequence length="213" mass="23108">MPMYSVMHVGITSRRRPGFRGYAASRLVGVAVVVALLGAAGCASTGAVGAGRNTALDAVDLVAMTDDMAAQIVADPEVRRAIADEGKLKVVVQPVENLMVGEVLPRGPAEAYTARVRNLLAKAAPGDFTWIMNRDAFYRLRGQELGLDLGPAPEAIDPRFALQARFSSLTDESSKRRSSYYLCVYELLDLETRNVLWAGTYEVRKQAVKGFLD</sequence>
<gene>
    <name evidence="1" type="ORF">AVDCRST_MAG64-854</name>
</gene>
<dbReference type="AlphaFoldDB" id="A0A6J4NCU9"/>
<organism evidence="1">
    <name type="scientific">uncultured Phycisphaerae bacterium</name>
    <dbReference type="NCBI Taxonomy" id="904963"/>
    <lineage>
        <taxon>Bacteria</taxon>
        <taxon>Pseudomonadati</taxon>
        <taxon>Planctomycetota</taxon>
        <taxon>Phycisphaerae</taxon>
        <taxon>environmental samples</taxon>
    </lineage>
</organism>
<protein>
    <recommendedName>
        <fullName evidence="2">Penicillin-binding protein activator LpoB</fullName>
    </recommendedName>
</protein>
<dbReference type="EMBL" id="CADCUQ010000207">
    <property type="protein sequence ID" value="CAA9384572.1"/>
    <property type="molecule type" value="Genomic_DNA"/>
</dbReference>
<reference evidence="1" key="1">
    <citation type="submission" date="2020-02" db="EMBL/GenBank/DDBJ databases">
        <authorList>
            <person name="Meier V. D."/>
        </authorList>
    </citation>
    <scope>NUCLEOTIDE SEQUENCE</scope>
    <source>
        <strain evidence="1">AVDCRST_MAG64</strain>
    </source>
</reference>
<name>A0A6J4NCU9_9BACT</name>
<evidence type="ECO:0000313" key="1">
    <source>
        <dbReference type="EMBL" id="CAA9384572.1"/>
    </source>
</evidence>
<accession>A0A6J4NCU9</accession>